<dbReference type="GO" id="GO:0012505">
    <property type="term" value="C:endomembrane system"/>
    <property type="evidence" value="ECO:0007669"/>
    <property type="project" value="UniProtKB-SubCell"/>
</dbReference>
<dbReference type="PANTHER" id="PTHR10989:SF16">
    <property type="entry name" value="AT02829P-RELATED"/>
    <property type="match status" value="1"/>
</dbReference>
<comment type="subcellular location">
    <subcellularLocation>
        <location evidence="1">Endomembrane system</location>
        <topology evidence="1">Multi-pass membrane protein</topology>
    </subcellularLocation>
</comment>
<dbReference type="AlphaFoldDB" id="A0A6A6TCL8"/>
<organism evidence="6 7">
    <name type="scientific">Lophiostoma macrostomum CBS 122681</name>
    <dbReference type="NCBI Taxonomy" id="1314788"/>
    <lineage>
        <taxon>Eukaryota</taxon>
        <taxon>Fungi</taxon>
        <taxon>Dikarya</taxon>
        <taxon>Ascomycota</taxon>
        <taxon>Pezizomycotina</taxon>
        <taxon>Dothideomycetes</taxon>
        <taxon>Pleosporomycetidae</taxon>
        <taxon>Pleosporales</taxon>
        <taxon>Lophiostomataceae</taxon>
        <taxon>Lophiostoma</taxon>
    </lineage>
</organism>
<keyword evidence="3 5" id="KW-1133">Transmembrane helix</keyword>
<protein>
    <recommendedName>
        <fullName evidence="8">FAR-17a/AIG1-like protein</fullName>
    </recommendedName>
</protein>
<dbReference type="GO" id="GO:0016020">
    <property type="term" value="C:membrane"/>
    <property type="evidence" value="ECO:0007669"/>
    <property type="project" value="InterPro"/>
</dbReference>
<dbReference type="InterPro" id="IPR006838">
    <property type="entry name" value="ADTRP_AIG1"/>
</dbReference>
<dbReference type="Proteomes" id="UP000799324">
    <property type="component" value="Unassembled WGS sequence"/>
</dbReference>
<evidence type="ECO:0000313" key="7">
    <source>
        <dbReference type="Proteomes" id="UP000799324"/>
    </source>
</evidence>
<dbReference type="OrthoDB" id="1898221at2759"/>
<reference evidence="6" key="1">
    <citation type="journal article" date="2020" name="Stud. Mycol.">
        <title>101 Dothideomycetes genomes: a test case for predicting lifestyles and emergence of pathogens.</title>
        <authorList>
            <person name="Haridas S."/>
            <person name="Albert R."/>
            <person name="Binder M."/>
            <person name="Bloem J."/>
            <person name="Labutti K."/>
            <person name="Salamov A."/>
            <person name="Andreopoulos B."/>
            <person name="Baker S."/>
            <person name="Barry K."/>
            <person name="Bills G."/>
            <person name="Bluhm B."/>
            <person name="Cannon C."/>
            <person name="Castanera R."/>
            <person name="Culley D."/>
            <person name="Daum C."/>
            <person name="Ezra D."/>
            <person name="Gonzalez J."/>
            <person name="Henrissat B."/>
            <person name="Kuo A."/>
            <person name="Liang C."/>
            <person name="Lipzen A."/>
            <person name="Lutzoni F."/>
            <person name="Magnuson J."/>
            <person name="Mondo S."/>
            <person name="Nolan M."/>
            <person name="Ohm R."/>
            <person name="Pangilinan J."/>
            <person name="Park H.-J."/>
            <person name="Ramirez L."/>
            <person name="Alfaro M."/>
            <person name="Sun H."/>
            <person name="Tritt A."/>
            <person name="Yoshinaga Y."/>
            <person name="Zwiers L.-H."/>
            <person name="Turgeon B."/>
            <person name="Goodwin S."/>
            <person name="Spatafora J."/>
            <person name="Crous P."/>
            <person name="Grigoriev I."/>
        </authorList>
    </citation>
    <scope>NUCLEOTIDE SEQUENCE</scope>
    <source>
        <strain evidence="6">CBS 122681</strain>
    </source>
</reference>
<evidence type="ECO:0000313" key="6">
    <source>
        <dbReference type="EMBL" id="KAF2657382.1"/>
    </source>
</evidence>
<gene>
    <name evidence="6" type="ORF">K491DRAFT_691208</name>
</gene>
<feature type="transmembrane region" description="Helical" evidence="5">
    <location>
        <begin position="92"/>
        <end position="112"/>
    </location>
</feature>
<dbReference type="PANTHER" id="PTHR10989">
    <property type="entry name" value="ANDROGEN-INDUCED PROTEIN 1-RELATED"/>
    <property type="match status" value="1"/>
</dbReference>
<evidence type="ECO:0008006" key="8">
    <source>
        <dbReference type="Google" id="ProtNLM"/>
    </source>
</evidence>
<evidence type="ECO:0000256" key="5">
    <source>
        <dbReference type="SAM" id="Phobius"/>
    </source>
</evidence>
<keyword evidence="7" id="KW-1185">Reference proteome</keyword>
<accession>A0A6A6TCL8</accession>
<keyword evidence="2 5" id="KW-0812">Transmembrane</keyword>
<keyword evidence="4 5" id="KW-0472">Membrane</keyword>
<sequence length="249" mass="27770">MSTSRLTERLDVRHPLQRLQSPSRGFSGLVHVLGLFDFYSCFKWLMNNPNKINKSYGWHLQYLTIIGLSLSTLSFSIGLLADMLNSPTLFTLKNYLSLTATPLECLISILYWGLRLISPSLVVPPDLPMLPVLIDFSFHLFPSLLLTLDTLLLSPPWPTSPVNPRAGLITLSVSTGLAFAYWFWIELCYRHNGWYPYPIFGLLSTGQRIALFAGSGGVMWAVGAGLRWAYKILNGIDEDGIGKNGSKDA</sequence>
<feature type="transmembrane region" description="Helical" evidence="5">
    <location>
        <begin position="58"/>
        <end position="80"/>
    </location>
</feature>
<feature type="transmembrane region" description="Helical" evidence="5">
    <location>
        <begin position="132"/>
        <end position="154"/>
    </location>
</feature>
<evidence type="ECO:0000256" key="4">
    <source>
        <dbReference type="ARBA" id="ARBA00023136"/>
    </source>
</evidence>
<name>A0A6A6TCL8_9PLEO</name>
<feature type="transmembrane region" description="Helical" evidence="5">
    <location>
        <begin position="205"/>
        <end position="226"/>
    </location>
</feature>
<evidence type="ECO:0000256" key="1">
    <source>
        <dbReference type="ARBA" id="ARBA00004127"/>
    </source>
</evidence>
<proteinExistence type="predicted"/>
<feature type="transmembrane region" description="Helical" evidence="5">
    <location>
        <begin position="166"/>
        <end position="185"/>
    </location>
</feature>
<dbReference type="EMBL" id="MU004326">
    <property type="protein sequence ID" value="KAF2657382.1"/>
    <property type="molecule type" value="Genomic_DNA"/>
</dbReference>
<dbReference type="Pfam" id="PF04750">
    <property type="entry name" value="Far-17a_AIG1"/>
    <property type="match status" value="1"/>
</dbReference>
<evidence type="ECO:0000256" key="2">
    <source>
        <dbReference type="ARBA" id="ARBA00022692"/>
    </source>
</evidence>
<evidence type="ECO:0000256" key="3">
    <source>
        <dbReference type="ARBA" id="ARBA00022989"/>
    </source>
</evidence>